<sequence length="171" mass="18999">MAVSFSRFSLWVWNRKEKKSVANGSPSSSSSEFGNGLRESERLKFKRGVGLPSSAKKVEKQQWGSKKETRIEWECDYVMVPSGGDGMQMSESDAPGEADWSIGWLEPHGPGFKSDDSFAVLVPSYSNRCKEVVECSNVELLAAIKNLQTEFSPESQKHMELLLSSLQNSKA</sequence>
<protein>
    <submittedName>
        <fullName evidence="3">Uncharacterized protein LOC111463276</fullName>
    </submittedName>
</protein>
<dbReference type="AlphaFoldDB" id="A0A6J1HGF0"/>
<gene>
    <name evidence="3" type="primary">LOC111463276</name>
</gene>
<keyword evidence="2" id="KW-1185">Reference proteome</keyword>
<feature type="compositionally biased region" description="Basic and acidic residues" evidence="1">
    <location>
        <begin position="56"/>
        <end position="67"/>
    </location>
</feature>
<proteinExistence type="predicted"/>
<dbReference type="GeneID" id="111463276"/>
<dbReference type="Proteomes" id="UP000504609">
    <property type="component" value="Unplaced"/>
</dbReference>
<evidence type="ECO:0000313" key="2">
    <source>
        <dbReference type="Proteomes" id="UP000504609"/>
    </source>
</evidence>
<reference evidence="3" key="1">
    <citation type="submission" date="2025-08" db="UniProtKB">
        <authorList>
            <consortium name="RefSeq"/>
        </authorList>
    </citation>
    <scope>IDENTIFICATION</scope>
    <source>
        <tissue evidence="3">Young leaves</tissue>
    </source>
</reference>
<organism evidence="2 3">
    <name type="scientific">Cucurbita moschata</name>
    <name type="common">Winter crookneck squash</name>
    <name type="synonym">Cucurbita pepo var. moschata</name>
    <dbReference type="NCBI Taxonomy" id="3662"/>
    <lineage>
        <taxon>Eukaryota</taxon>
        <taxon>Viridiplantae</taxon>
        <taxon>Streptophyta</taxon>
        <taxon>Embryophyta</taxon>
        <taxon>Tracheophyta</taxon>
        <taxon>Spermatophyta</taxon>
        <taxon>Magnoliopsida</taxon>
        <taxon>eudicotyledons</taxon>
        <taxon>Gunneridae</taxon>
        <taxon>Pentapetalae</taxon>
        <taxon>rosids</taxon>
        <taxon>fabids</taxon>
        <taxon>Cucurbitales</taxon>
        <taxon>Cucurbitaceae</taxon>
        <taxon>Cucurbiteae</taxon>
        <taxon>Cucurbita</taxon>
    </lineage>
</organism>
<accession>A0A6J1HGF0</accession>
<feature type="region of interest" description="Disordered" evidence="1">
    <location>
        <begin position="18"/>
        <end position="67"/>
    </location>
</feature>
<dbReference type="RefSeq" id="XP_022962915.1">
    <property type="nucleotide sequence ID" value="XM_023107147.1"/>
</dbReference>
<dbReference type="KEGG" id="cmos:111463276"/>
<dbReference type="PANTHER" id="PTHR34464:SF3">
    <property type="entry name" value="OS09G0376300 PROTEIN"/>
    <property type="match status" value="1"/>
</dbReference>
<evidence type="ECO:0000256" key="1">
    <source>
        <dbReference type="SAM" id="MobiDB-lite"/>
    </source>
</evidence>
<dbReference type="PANTHER" id="PTHR34464">
    <property type="entry name" value="OS09G0376300 PROTEIN"/>
    <property type="match status" value="1"/>
</dbReference>
<evidence type="ECO:0000313" key="3">
    <source>
        <dbReference type="RefSeq" id="XP_022962915.1"/>
    </source>
</evidence>
<name>A0A6J1HGF0_CUCMO</name>